<gene>
    <name evidence="2" type="ORF">ACFQ07_16925</name>
</gene>
<accession>A0ABW3CK11</accession>
<name>A0ABW3CK11_9ACTN</name>
<sequence length="67" mass="6923">SGAKGSSGTRAQEEFADRARDTYVPPPPSTPGIDQKTLDAIRDAAEAGIEPVQGVNGTYPPSSPPQD</sequence>
<proteinExistence type="predicted"/>
<reference evidence="3" key="1">
    <citation type="journal article" date="2019" name="Int. J. Syst. Evol. Microbiol.">
        <title>The Global Catalogue of Microorganisms (GCM) 10K type strain sequencing project: providing services to taxonomists for standard genome sequencing and annotation.</title>
        <authorList>
            <consortium name="The Broad Institute Genomics Platform"/>
            <consortium name="The Broad Institute Genome Sequencing Center for Infectious Disease"/>
            <person name="Wu L."/>
            <person name="Ma J."/>
        </authorList>
    </citation>
    <scope>NUCLEOTIDE SEQUENCE [LARGE SCALE GENOMIC DNA]</scope>
    <source>
        <strain evidence="3">JCM 31696</strain>
    </source>
</reference>
<feature type="compositionally biased region" description="Polar residues" evidence="1">
    <location>
        <begin position="1"/>
        <end position="10"/>
    </location>
</feature>
<organism evidence="2 3">
    <name type="scientific">Actinomadura adrarensis</name>
    <dbReference type="NCBI Taxonomy" id="1819600"/>
    <lineage>
        <taxon>Bacteria</taxon>
        <taxon>Bacillati</taxon>
        <taxon>Actinomycetota</taxon>
        <taxon>Actinomycetes</taxon>
        <taxon>Streptosporangiales</taxon>
        <taxon>Thermomonosporaceae</taxon>
        <taxon>Actinomadura</taxon>
    </lineage>
</organism>
<dbReference type="Proteomes" id="UP001597083">
    <property type="component" value="Unassembled WGS sequence"/>
</dbReference>
<evidence type="ECO:0000256" key="1">
    <source>
        <dbReference type="SAM" id="MobiDB-lite"/>
    </source>
</evidence>
<feature type="region of interest" description="Disordered" evidence="1">
    <location>
        <begin position="1"/>
        <end position="67"/>
    </location>
</feature>
<comment type="caution">
    <text evidence="2">The sequence shown here is derived from an EMBL/GenBank/DDBJ whole genome shotgun (WGS) entry which is preliminary data.</text>
</comment>
<evidence type="ECO:0000313" key="3">
    <source>
        <dbReference type="Proteomes" id="UP001597083"/>
    </source>
</evidence>
<feature type="compositionally biased region" description="Basic and acidic residues" evidence="1">
    <location>
        <begin position="36"/>
        <end position="45"/>
    </location>
</feature>
<evidence type="ECO:0000313" key="2">
    <source>
        <dbReference type="EMBL" id="MFD0853924.1"/>
    </source>
</evidence>
<feature type="compositionally biased region" description="Basic and acidic residues" evidence="1">
    <location>
        <begin position="11"/>
        <end position="21"/>
    </location>
</feature>
<keyword evidence="3" id="KW-1185">Reference proteome</keyword>
<feature type="non-terminal residue" evidence="2">
    <location>
        <position position="1"/>
    </location>
</feature>
<dbReference type="EMBL" id="JBHTIR010002551">
    <property type="protein sequence ID" value="MFD0853924.1"/>
    <property type="molecule type" value="Genomic_DNA"/>
</dbReference>
<protein>
    <submittedName>
        <fullName evidence="2">Uncharacterized protein</fullName>
    </submittedName>
</protein>